<dbReference type="PANTHER" id="PTHR34475:SF1">
    <property type="entry name" value="CYTOSKELETON PROTEIN RODZ"/>
    <property type="match status" value="1"/>
</dbReference>
<dbReference type="Pfam" id="PF13464">
    <property type="entry name" value="RodZ_C"/>
    <property type="match status" value="1"/>
</dbReference>
<proteinExistence type="predicted"/>
<keyword evidence="2" id="KW-0812">Transmembrane</keyword>
<dbReference type="InterPro" id="IPR001387">
    <property type="entry name" value="Cro/C1-type_HTH"/>
</dbReference>
<dbReference type="Gene3D" id="1.10.260.40">
    <property type="entry name" value="lambda repressor-like DNA-binding domains"/>
    <property type="match status" value="1"/>
</dbReference>
<feature type="compositionally biased region" description="Basic and acidic residues" evidence="1">
    <location>
        <begin position="1"/>
        <end position="12"/>
    </location>
</feature>
<dbReference type="GO" id="GO:0003677">
    <property type="term" value="F:DNA binding"/>
    <property type="evidence" value="ECO:0007669"/>
    <property type="project" value="InterPro"/>
</dbReference>
<dbReference type="PANTHER" id="PTHR34475">
    <property type="match status" value="1"/>
</dbReference>
<dbReference type="Pfam" id="PF13413">
    <property type="entry name" value="HTH_25"/>
    <property type="match status" value="1"/>
</dbReference>
<accession>A0A8J2XZ10</accession>
<keyword evidence="2" id="KW-0472">Membrane</keyword>
<feature type="domain" description="Cytoskeleton protein RodZ-like C-terminal" evidence="3">
    <location>
        <begin position="246"/>
        <end position="315"/>
    </location>
</feature>
<dbReference type="Proteomes" id="UP000620266">
    <property type="component" value="Unassembled WGS sequence"/>
</dbReference>
<dbReference type="InterPro" id="IPR025194">
    <property type="entry name" value="RodZ-like_C"/>
</dbReference>
<evidence type="ECO:0000259" key="3">
    <source>
        <dbReference type="Pfam" id="PF13464"/>
    </source>
</evidence>
<protein>
    <submittedName>
        <fullName evidence="4">Helix-turn-helix domain-containing protein</fullName>
    </submittedName>
</protein>
<evidence type="ECO:0000256" key="1">
    <source>
        <dbReference type="SAM" id="MobiDB-lite"/>
    </source>
</evidence>
<dbReference type="AlphaFoldDB" id="A0A8J2XZ10"/>
<reference evidence="4" key="1">
    <citation type="journal article" date="2014" name="Int. J. Syst. Evol. Microbiol.">
        <title>Complete genome sequence of Corynebacterium casei LMG S-19264T (=DSM 44701T), isolated from a smear-ripened cheese.</title>
        <authorList>
            <consortium name="US DOE Joint Genome Institute (JGI-PGF)"/>
            <person name="Walter F."/>
            <person name="Albersmeier A."/>
            <person name="Kalinowski J."/>
            <person name="Ruckert C."/>
        </authorList>
    </citation>
    <scope>NUCLEOTIDE SEQUENCE</scope>
    <source>
        <strain evidence="4">CCM 7086</strain>
    </source>
</reference>
<feature type="compositionally biased region" description="Low complexity" evidence="1">
    <location>
        <begin position="200"/>
        <end position="212"/>
    </location>
</feature>
<evidence type="ECO:0000256" key="2">
    <source>
        <dbReference type="SAM" id="Phobius"/>
    </source>
</evidence>
<organism evidence="4 5">
    <name type="scientific">Oxalicibacterium flavum</name>
    <dbReference type="NCBI Taxonomy" id="179467"/>
    <lineage>
        <taxon>Bacteria</taxon>
        <taxon>Pseudomonadati</taxon>
        <taxon>Pseudomonadota</taxon>
        <taxon>Betaproteobacteria</taxon>
        <taxon>Burkholderiales</taxon>
        <taxon>Oxalobacteraceae</taxon>
        <taxon>Oxalicibacterium</taxon>
    </lineage>
</organism>
<dbReference type="EMBL" id="BMCG01000002">
    <property type="protein sequence ID" value="GGC04306.1"/>
    <property type="molecule type" value="Genomic_DNA"/>
</dbReference>
<gene>
    <name evidence="4" type="ORF">GCM10007205_11900</name>
</gene>
<sequence>MNDEVAAEHQADEQPASNQSEQFESPRVSAGAQLAALREERGWSIELVASQLNLAPRQIHALEADNHAALPGMAIVRGFIRAYAKLLRVDAAPILAAVEPAADSANALPERALLTASFSETAVPFGKRNGPSVPVIVGVVVVLLAILFFVAQRAGWVPAFSPVPALPTAEEGSVTKELPNDAAAAEPVPPEQTFADETSEASPAAAQADAGADANAVAASSPVVESVTPASQVENTAAAEGEKPLVFQVKEDTWVEMRRADDSVFVSRVFKAGTTESFNVPGPLSLVIGNAVGVTLSLRGQPLDISGNASNVARLNVK</sequence>
<keyword evidence="2" id="KW-1133">Transmembrane helix</keyword>
<evidence type="ECO:0000313" key="4">
    <source>
        <dbReference type="EMBL" id="GGC04306.1"/>
    </source>
</evidence>
<comment type="caution">
    <text evidence="4">The sequence shown here is derived from an EMBL/GenBank/DDBJ whole genome shotgun (WGS) entry which is preliminary data.</text>
</comment>
<feature type="region of interest" description="Disordered" evidence="1">
    <location>
        <begin position="171"/>
        <end position="212"/>
    </location>
</feature>
<name>A0A8J2XZ10_9BURK</name>
<feature type="transmembrane region" description="Helical" evidence="2">
    <location>
        <begin position="133"/>
        <end position="151"/>
    </location>
</feature>
<keyword evidence="5" id="KW-1185">Reference proteome</keyword>
<dbReference type="InterPro" id="IPR050400">
    <property type="entry name" value="Bact_Cytoskel_RodZ"/>
</dbReference>
<dbReference type="CDD" id="cd00093">
    <property type="entry name" value="HTH_XRE"/>
    <property type="match status" value="1"/>
</dbReference>
<evidence type="ECO:0000313" key="5">
    <source>
        <dbReference type="Proteomes" id="UP000620266"/>
    </source>
</evidence>
<feature type="region of interest" description="Disordered" evidence="1">
    <location>
        <begin position="1"/>
        <end position="27"/>
    </location>
</feature>
<reference evidence="4" key="2">
    <citation type="submission" date="2020-09" db="EMBL/GenBank/DDBJ databases">
        <authorList>
            <person name="Sun Q."/>
            <person name="Sedlacek I."/>
        </authorList>
    </citation>
    <scope>NUCLEOTIDE SEQUENCE</scope>
    <source>
        <strain evidence="4">CCM 7086</strain>
    </source>
</reference>
<dbReference type="InterPro" id="IPR010982">
    <property type="entry name" value="Lambda_DNA-bd_dom_sf"/>
</dbReference>